<dbReference type="InterPro" id="IPR012340">
    <property type="entry name" value="NA-bd_OB-fold"/>
</dbReference>
<protein>
    <submittedName>
        <fullName evidence="3">DUF35 OB-fold domain protein</fullName>
    </submittedName>
</protein>
<feature type="domain" description="ChsH2 C-terminal OB-fold" evidence="1">
    <location>
        <begin position="52"/>
        <end position="110"/>
    </location>
</feature>
<dbReference type="eggNOG" id="arCOG01286">
    <property type="taxonomic scope" value="Archaea"/>
</dbReference>
<reference evidence="3 4" key="1">
    <citation type="journal article" date="2011" name="J. Bacteriol.">
        <title>Genome sequence of Halorhabdus tiamatea, the first archaeon isolated from a deep-sea anoxic brine lake.</title>
        <authorList>
            <person name="Antunes A."/>
            <person name="Alam I."/>
            <person name="Bajic V.B."/>
            <person name="Stingl U."/>
        </authorList>
    </citation>
    <scope>NUCLEOTIDE SEQUENCE [LARGE SCALE GENOMIC DNA]</scope>
    <source>
        <strain evidence="3 4">SARL4B</strain>
    </source>
</reference>
<dbReference type="KEGG" id="hti:HTIA_0345"/>
<reference evidence="3 4" key="2">
    <citation type="journal article" date="2013" name="PLoS ONE">
        <title>INDIGO - INtegrated Data Warehouse of MIcrobial GenOmes with Examples from the Red Sea Extremophiles.</title>
        <authorList>
            <person name="Alam I."/>
            <person name="Antunes A."/>
            <person name="Kamau A.A."/>
            <person name="Ba Alawi W."/>
            <person name="Kalkatawi M."/>
            <person name="Stingl U."/>
            <person name="Bajic V.B."/>
        </authorList>
    </citation>
    <scope>NUCLEOTIDE SEQUENCE [LARGE SCALE GENOMIC DNA]</scope>
    <source>
        <strain evidence="3 4">SARL4B</strain>
    </source>
</reference>
<evidence type="ECO:0000313" key="4">
    <source>
        <dbReference type="Proteomes" id="UP000003861"/>
    </source>
</evidence>
<gene>
    <name evidence="3" type="ORF">HLRTI_002338</name>
    <name evidence="2" type="ORF">HTIA_0345</name>
</gene>
<dbReference type="AlphaFoldDB" id="F7PH76"/>
<proteinExistence type="predicted"/>
<dbReference type="PANTHER" id="PTHR34075:SF5">
    <property type="entry name" value="BLR3430 PROTEIN"/>
    <property type="match status" value="1"/>
</dbReference>
<dbReference type="Proteomes" id="UP000015381">
    <property type="component" value="Chromosome I"/>
</dbReference>
<organism evidence="3 4">
    <name type="scientific">Halorhabdus tiamatea SARL4B</name>
    <dbReference type="NCBI Taxonomy" id="1033806"/>
    <lineage>
        <taxon>Archaea</taxon>
        <taxon>Methanobacteriati</taxon>
        <taxon>Methanobacteriota</taxon>
        <taxon>Stenosarchaea group</taxon>
        <taxon>Halobacteria</taxon>
        <taxon>Halobacteriales</taxon>
        <taxon>Haloarculaceae</taxon>
        <taxon>Halorhabdus</taxon>
    </lineage>
</organism>
<dbReference type="STRING" id="1033806.HTIA_0345"/>
<dbReference type="Pfam" id="PF01796">
    <property type="entry name" value="OB_ChsH2_C"/>
    <property type="match status" value="1"/>
</dbReference>
<dbReference type="EMBL" id="AFNT02000028">
    <property type="protein sequence ID" value="ERJ05620.1"/>
    <property type="molecule type" value="Genomic_DNA"/>
</dbReference>
<dbReference type="InterPro" id="IPR052513">
    <property type="entry name" value="Thioester_dehydratase-like"/>
</dbReference>
<dbReference type="OrthoDB" id="9573at2157"/>
<evidence type="ECO:0000259" key="1">
    <source>
        <dbReference type="Pfam" id="PF01796"/>
    </source>
</evidence>
<keyword evidence="5" id="KW-1185">Reference proteome</keyword>
<dbReference type="GeneID" id="23798312"/>
<accession>F7PH76</accession>
<evidence type="ECO:0000313" key="3">
    <source>
        <dbReference type="EMBL" id="ERJ05620.1"/>
    </source>
</evidence>
<sequence>MSDDEVRDDGYDDFMDALEDGEPYYVECANGHASLPPRRLCPECASEDLSEEPLAETGEILTYNVTHVPTPEFADDVPFVLGIAEFGDVRLTGQVRADSEDVEVGDTVTIGTDVSETDGERYIAFDLA</sequence>
<dbReference type="InterPro" id="IPR002878">
    <property type="entry name" value="ChsH2_C"/>
</dbReference>
<name>F7PH76_9EURY</name>
<dbReference type="RefSeq" id="WP_008524703.1">
    <property type="nucleotide sequence ID" value="NC_021921.1"/>
</dbReference>
<evidence type="ECO:0000313" key="2">
    <source>
        <dbReference type="EMBL" id="CCQ32493.1"/>
    </source>
</evidence>
<dbReference type="PATRIC" id="fig|1033806.12.peg.341"/>
<dbReference type="Proteomes" id="UP000003861">
    <property type="component" value="Unassembled WGS sequence"/>
</dbReference>
<dbReference type="PANTHER" id="PTHR34075">
    <property type="entry name" value="BLR3430 PROTEIN"/>
    <property type="match status" value="1"/>
</dbReference>
<dbReference type="HOGENOM" id="CLU_119412_0_0_2"/>
<reference evidence="2 5" key="3">
    <citation type="journal article" date="2014" name="Environ. Microbiol.">
        <title>Halorhabdus tiamatea: proteogenomics and glycosidase activity measurements identify the first cultivated euryarchaeon from a deep-sea anoxic brine lake as potential polysaccharide degrader.</title>
        <authorList>
            <person name="Werner J."/>
            <person name="Ferrer M."/>
            <person name="Michel G."/>
            <person name="Mann A.J."/>
            <person name="Huang S."/>
            <person name="Juarez S."/>
            <person name="Ciordia S."/>
            <person name="Albar J.P."/>
            <person name="Alcaide M."/>
            <person name="La Cono V."/>
            <person name="Yakimov M.M."/>
            <person name="Antunes A."/>
            <person name="Taborda M."/>
            <person name="Da Costa M.S."/>
            <person name="Amann R.I."/>
            <person name="Gloeckner F.O."/>
            <person name="Golyshina O.V."/>
            <person name="Golyshin P.N."/>
            <person name="Teeling H."/>
        </authorList>
    </citation>
    <scope>NUCLEOTIDE SEQUENCE [LARGE SCALE GENOMIC DNA]</scope>
    <source>
        <strain evidence="5">SARL4B</strain>
        <strain evidence="2">Type strain: SARL4B</strain>
    </source>
</reference>
<dbReference type="Gene3D" id="6.10.30.10">
    <property type="match status" value="1"/>
</dbReference>
<dbReference type="EMBL" id="HF571520">
    <property type="protein sequence ID" value="CCQ32493.1"/>
    <property type="molecule type" value="Genomic_DNA"/>
</dbReference>
<evidence type="ECO:0000313" key="5">
    <source>
        <dbReference type="Proteomes" id="UP000015381"/>
    </source>
</evidence>
<dbReference type="SUPFAM" id="SSF50249">
    <property type="entry name" value="Nucleic acid-binding proteins"/>
    <property type="match status" value="1"/>
</dbReference>